<organism evidence="2 3">
    <name type="scientific">Anaerocolumna jejuensis DSM 15929</name>
    <dbReference type="NCBI Taxonomy" id="1121322"/>
    <lineage>
        <taxon>Bacteria</taxon>
        <taxon>Bacillati</taxon>
        <taxon>Bacillota</taxon>
        <taxon>Clostridia</taxon>
        <taxon>Lachnospirales</taxon>
        <taxon>Lachnospiraceae</taxon>
        <taxon>Anaerocolumna</taxon>
    </lineage>
</organism>
<evidence type="ECO:0000313" key="2">
    <source>
        <dbReference type="EMBL" id="SHJ83767.1"/>
    </source>
</evidence>
<feature type="signal peptide" evidence="1">
    <location>
        <begin position="1"/>
        <end position="19"/>
    </location>
</feature>
<evidence type="ECO:0000313" key="3">
    <source>
        <dbReference type="Proteomes" id="UP000184386"/>
    </source>
</evidence>
<dbReference type="Proteomes" id="UP000184386">
    <property type="component" value="Unassembled WGS sequence"/>
</dbReference>
<name>A0A1M6MJY6_9FIRM</name>
<accession>A0A1M6MJY6</accession>
<dbReference type="EMBL" id="FRAC01000007">
    <property type="protein sequence ID" value="SHJ83767.1"/>
    <property type="molecule type" value="Genomic_DNA"/>
</dbReference>
<protein>
    <submittedName>
        <fullName evidence="2">Uncharacterized protein</fullName>
    </submittedName>
</protein>
<keyword evidence="3" id="KW-1185">Reference proteome</keyword>
<dbReference type="PROSITE" id="PS51257">
    <property type="entry name" value="PROKAR_LIPOPROTEIN"/>
    <property type="match status" value="1"/>
</dbReference>
<dbReference type="AlphaFoldDB" id="A0A1M6MJY6"/>
<reference evidence="2 3" key="1">
    <citation type="submission" date="2016-11" db="EMBL/GenBank/DDBJ databases">
        <authorList>
            <person name="Jaros S."/>
            <person name="Januszkiewicz K."/>
            <person name="Wedrychowicz H."/>
        </authorList>
    </citation>
    <scope>NUCLEOTIDE SEQUENCE [LARGE SCALE GENOMIC DNA]</scope>
    <source>
        <strain evidence="2 3">DSM 15929</strain>
    </source>
</reference>
<evidence type="ECO:0000256" key="1">
    <source>
        <dbReference type="SAM" id="SignalP"/>
    </source>
</evidence>
<keyword evidence="1" id="KW-0732">Signal</keyword>
<gene>
    <name evidence="2" type="ORF">SAMN02745136_01048</name>
</gene>
<sequence>MKRIFIGICCVFLCFSLVACSNHLSIIQSSRYSNFTAKGEDGKYEISGRSQVVNSLHLLYISALEDTSVDLSGELKSISGDVQIVYINPDNKETVISDSTNDSRKGKLKLDTSIKLDKGKSRLEFRGKDTSFKFDLLFAHIAQDKFEYFSAEEEEEYDEESFEGDNIEYSDSKGEKIRNEGKDKLLKKVSVTYTDKDDKCTVLNTSLSEDTNIKVLVEANVSNIDHKDNLCFGGFRLTYKTKDGEKVEVLKHKTNEFAMGGYAWQDSFVQEIELPKGTNKLIFNSYQGKNYKITLNIQLFQVD</sequence>
<feature type="chain" id="PRO_5038817968" evidence="1">
    <location>
        <begin position="20"/>
        <end position="303"/>
    </location>
</feature>
<proteinExistence type="predicted"/>